<dbReference type="Gene3D" id="3.40.50.150">
    <property type="entry name" value="Vaccinia Virus protein VP39"/>
    <property type="match status" value="1"/>
</dbReference>
<keyword evidence="2" id="KW-0489">Methyltransferase</keyword>
<dbReference type="SUPFAM" id="SSF53335">
    <property type="entry name" value="S-adenosyl-L-methionine-dependent methyltransferases"/>
    <property type="match status" value="1"/>
</dbReference>
<dbReference type="InterPro" id="IPR029063">
    <property type="entry name" value="SAM-dependent_MTases_sf"/>
</dbReference>
<evidence type="ECO:0000313" key="3">
    <source>
        <dbReference type="Proteomes" id="UP001344658"/>
    </source>
</evidence>
<dbReference type="InterPro" id="IPR008715">
    <property type="entry name" value="SAM-MeTfrase_NodS-like"/>
</dbReference>
<sequence length="208" mass="23204">MTRPGTPAAYFDRMYADADDPWHLAERWYERRKYDLTLAALPRPRYRRAFEPGCSVGELTLGLAPRCDELLAADRVAAAVRTTRRRTADLPQVSVRQLTVPDEWPAGVFDLIVLSELLYYLDDDAVGRVLRQSVESLEPEGTLVTVHWNHDVPEHLSTGDAIADRLARLPGTALLADHRERDFVLQVHGRTTAEGRPPASPAAAEGLV</sequence>
<proteinExistence type="predicted"/>
<reference evidence="2 3" key="1">
    <citation type="submission" date="2023-12" db="EMBL/GenBank/DDBJ databases">
        <title>Streptomyces sp. V4-01.</title>
        <authorList>
            <person name="Somphong A."/>
            <person name="Phongsopitanun W."/>
        </authorList>
    </citation>
    <scope>NUCLEOTIDE SEQUENCE [LARGE SCALE GENOMIC DNA]</scope>
    <source>
        <strain evidence="2 3">V4-01</strain>
    </source>
</reference>
<feature type="region of interest" description="Disordered" evidence="1">
    <location>
        <begin position="189"/>
        <end position="208"/>
    </location>
</feature>
<name>A0ABU7PL84_9ACTN</name>
<organism evidence="2 3">
    <name type="scientific">Actinacidiphila polyblastidii</name>
    <dbReference type="NCBI Taxonomy" id="3110430"/>
    <lineage>
        <taxon>Bacteria</taxon>
        <taxon>Bacillati</taxon>
        <taxon>Actinomycetota</taxon>
        <taxon>Actinomycetes</taxon>
        <taxon>Kitasatosporales</taxon>
        <taxon>Streptomycetaceae</taxon>
        <taxon>Actinacidiphila</taxon>
    </lineage>
</organism>
<dbReference type="Pfam" id="PF05401">
    <property type="entry name" value="NodS"/>
    <property type="match status" value="1"/>
</dbReference>
<evidence type="ECO:0000313" key="2">
    <source>
        <dbReference type="EMBL" id="MEE4546602.1"/>
    </source>
</evidence>
<protein>
    <submittedName>
        <fullName evidence="2">SAM-dependent methyltransferase</fullName>
    </submittedName>
</protein>
<dbReference type="RefSeq" id="WP_330800318.1">
    <property type="nucleotide sequence ID" value="NZ_JAZEWV010000049.1"/>
</dbReference>
<comment type="caution">
    <text evidence="2">The sequence shown here is derived from an EMBL/GenBank/DDBJ whole genome shotgun (WGS) entry which is preliminary data.</text>
</comment>
<dbReference type="GO" id="GO:0032259">
    <property type="term" value="P:methylation"/>
    <property type="evidence" value="ECO:0007669"/>
    <property type="project" value="UniProtKB-KW"/>
</dbReference>
<accession>A0ABU7PL84</accession>
<dbReference type="Proteomes" id="UP001344658">
    <property type="component" value="Unassembled WGS sequence"/>
</dbReference>
<keyword evidence="3" id="KW-1185">Reference proteome</keyword>
<dbReference type="EMBL" id="JAZEWV010000049">
    <property type="protein sequence ID" value="MEE4546602.1"/>
    <property type="molecule type" value="Genomic_DNA"/>
</dbReference>
<evidence type="ECO:0000256" key="1">
    <source>
        <dbReference type="SAM" id="MobiDB-lite"/>
    </source>
</evidence>
<keyword evidence="2" id="KW-0808">Transferase</keyword>
<gene>
    <name evidence="2" type="ORF">V2S66_32135</name>
</gene>
<dbReference type="GO" id="GO:0008168">
    <property type="term" value="F:methyltransferase activity"/>
    <property type="evidence" value="ECO:0007669"/>
    <property type="project" value="UniProtKB-KW"/>
</dbReference>